<reference evidence="1 2" key="1">
    <citation type="journal article" date="2019" name="Int. J. Syst. Evol. Microbiol.">
        <title>The Global Catalogue of Microorganisms (GCM) 10K type strain sequencing project: providing services to taxonomists for standard genome sequencing and annotation.</title>
        <authorList>
            <consortium name="The Broad Institute Genomics Platform"/>
            <consortium name="The Broad Institute Genome Sequencing Center for Infectious Disease"/>
            <person name="Wu L."/>
            <person name="Ma J."/>
        </authorList>
    </citation>
    <scope>NUCLEOTIDE SEQUENCE [LARGE SCALE GENOMIC DNA]</scope>
    <source>
        <strain evidence="1 2">CGMCC 1.12562</strain>
    </source>
</reference>
<gene>
    <name evidence="1" type="ORF">ACFOKC_07530</name>
</gene>
<dbReference type="PANTHER" id="PTHR42830:SF1">
    <property type="entry name" value="OSMOTICALLY INDUCIBLE FAMILY PROTEIN"/>
    <property type="match status" value="1"/>
</dbReference>
<dbReference type="AlphaFoldDB" id="A0ABD5NDW0"/>
<organism evidence="1 2">
    <name type="scientific">Halobacterium litoreum</name>
    <dbReference type="NCBI Taxonomy" id="2039234"/>
    <lineage>
        <taxon>Archaea</taxon>
        <taxon>Methanobacteriati</taxon>
        <taxon>Methanobacteriota</taxon>
        <taxon>Stenosarchaea group</taxon>
        <taxon>Halobacteria</taxon>
        <taxon>Halobacteriales</taxon>
        <taxon>Halobacteriaceae</taxon>
        <taxon>Halobacterium</taxon>
    </lineage>
</organism>
<proteinExistence type="predicted"/>
<dbReference type="InterPro" id="IPR036102">
    <property type="entry name" value="OsmC/Ohrsf"/>
</dbReference>
<dbReference type="PANTHER" id="PTHR42830">
    <property type="entry name" value="OSMOTICALLY INDUCIBLE FAMILY PROTEIN"/>
    <property type="match status" value="1"/>
</dbReference>
<evidence type="ECO:0000313" key="2">
    <source>
        <dbReference type="Proteomes" id="UP001595660"/>
    </source>
</evidence>
<dbReference type="SUPFAM" id="SSF82784">
    <property type="entry name" value="OsmC-like"/>
    <property type="match status" value="1"/>
</dbReference>
<dbReference type="Pfam" id="PF02566">
    <property type="entry name" value="OsmC"/>
    <property type="match status" value="1"/>
</dbReference>
<keyword evidence="2" id="KW-1185">Reference proteome</keyword>
<dbReference type="Gene3D" id="3.30.300.20">
    <property type="match status" value="1"/>
</dbReference>
<comment type="caution">
    <text evidence="1">The sequence shown here is derived from an EMBL/GenBank/DDBJ whole genome shotgun (WGS) entry which is preliminary data.</text>
</comment>
<protein>
    <submittedName>
        <fullName evidence="1">OsmC family protein</fullName>
        <ecNumber evidence="1">1.11.1.29</ecNumber>
    </submittedName>
</protein>
<name>A0ABD5NDW0_9EURY</name>
<accession>A0ABD5NDW0</accession>
<dbReference type="GeneID" id="69116496"/>
<sequence length="140" mass="15092">MVERTARATWNGALPSGDGSLALGSGAFEGPYDFRSRFEEGEATNPEELLGAAHAGCFSMALAGELDRADYDPDSVETEATVHLEEGEDGWTITRSHLDTVVEVEGIDDEEFQSLAEEAKENCPVSRALGVEKTLDAELR</sequence>
<dbReference type="InterPro" id="IPR019904">
    <property type="entry name" value="Peroxiredoxin_OsmC"/>
</dbReference>
<keyword evidence="1" id="KW-0575">Peroxidase</keyword>
<dbReference type="EC" id="1.11.1.29" evidence="1"/>
<dbReference type="Proteomes" id="UP001595660">
    <property type="component" value="Unassembled WGS sequence"/>
</dbReference>
<dbReference type="InterPro" id="IPR003718">
    <property type="entry name" value="OsmC/Ohr_fam"/>
</dbReference>
<dbReference type="InterPro" id="IPR015946">
    <property type="entry name" value="KH_dom-like_a/b"/>
</dbReference>
<dbReference type="GO" id="GO:0004601">
    <property type="term" value="F:peroxidase activity"/>
    <property type="evidence" value="ECO:0007669"/>
    <property type="project" value="UniProtKB-KW"/>
</dbReference>
<dbReference type="InterPro" id="IPR052707">
    <property type="entry name" value="OsmC_Ohr_Peroxiredoxin"/>
</dbReference>
<dbReference type="NCBIfam" id="TIGR03562">
    <property type="entry name" value="osmo_induc_OsmC"/>
    <property type="match status" value="1"/>
</dbReference>
<keyword evidence="1" id="KW-0560">Oxidoreductase</keyword>
<dbReference type="RefSeq" id="WP_232571302.1">
    <property type="nucleotide sequence ID" value="NZ_CP089466.1"/>
</dbReference>
<dbReference type="EMBL" id="JBHRWN010000002">
    <property type="protein sequence ID" value="MFC3477573.1"/>
    <property type="molecule type" value="Genomic_DNA"/>
</dbReference>
<evidence type="ECO:0000313" key="1">
    <source>
        <dbReference type="EMBL" id="MFC3477573.1"/>
    </source>
</evidence>